<dbReference type="PANTHER" id="PTHR11706:SF3">
    <property type="entry name" value="METAL ION TRANSPORT PROTEIN"/>
    <property type="match status" value="1"/>
</dbReference>
<keyword evidence="4 5" id="KW-0472">Membrane</keyword>
<feature type="transmembrane region" description="Helical" evidence="5">
    <location>
        <begin position="465"/>
        <end position="489"/>
    </location>
</feature>
<name>A0A517YP18_9BACT</name>
<proteinExistence type="predicted"/>
<keyword evidence="3 5" id="KW-1133">Transmembrane helix</keyword>
<evidence type="ECO:0000256" key="3">
    <source>
        <dbReference type="ARBA" id="ARBA00022989"/>
    </source>
</evidence>
<organism evidence="6 7">
    <name type="scientific">Anatilimnocola aggregata</name>
    <dbReference type="NCBI Taxonomy" id="2528021"/>
    <lineage>
        <taxon>Bacteria</taxon>
        <taxon>Pseudomonadati</taxon>
        <taxon>Planctomycetota</taxon>
        <taxon>Planctomycetia</taxon>
        <taxon>Pirellulales</taxon>
        <taxon>Pirellulaceae</taxon>
        <taxon>Anatilimnocola</taxon>
    </lineage>
</organism>
<feature type="transmembrane region" description="Helical" evidence="5">
    <location>
        <begin position="346"/>
        <end position="369"/>
    </location>
</feature>
<feature type="transmembrane region" description="Helical" evidence="5">
    <location>
        <begin position="208"/>
        <end position="225"/>
    </location>
</feature>
<dbReference type="InterPro" id="IPR001046">
    <property type="entry name" value="NRAMP_fam"/>
</dbReference>
<sequence>MSSPISPDDHRSTMFENPPQTITGILSRLGPGLIIAGSIVGSGELIATTKTGAEAGFWLLWLILIGCVIKVFVQVELGRDTIIRGKSTMDALGEVPGPRIAGRGNWLIWYYLIMFLASAAQLGGIAGAVGQALAISMPLTEQGQKFNQIANAETEFKTASAELAALTKPGSTFVADPARVDALDTRIASLTETLTKLGPKPPTNYDPQYWATVIAVVTSILLVVGKYKLIEWSTTTMVAAFTLTTVGTVIALQFTDFWAIRFSDIVDGLSFRLPPATQSGSQHALATALATFGIIGVGASELVSYPYWCLEKGYARYTGPRDNSPEWAERARGWLTVLRWDCWCSMVIYTLATVAFYLLGAAILGRVGLNPGGFELVRTLTAMYEPVFGRFAQSLFLVGAFAVLFSTFFVANAGHARVLTDVARVMSFGIKSEADAKRSIRIMSGILPFVCLAIYLCVPEEPQQLVLLSGMVQAFMLPMLAFAALYFRYARGDDRLRPGKVWDAFLWISTAGMFVAAGCLVFKSTNDFIKKQQAKPAIEKVEAVDLDSRAT</sequence>
<dbReference type="GO" id="GO:0005384">
    <property type="term" value="F:manganese ion transmembrane transporter activity"/>
    <property type="evidence" value="ECO:0007669"/>
    <property type="project" value="TreeGrafter"/>
</dbReference>
<feature type="transmembrane region" description="Helical" evidence="5">
    <location>
        <begin position="390"/>
        <end position="411"/>
    </location>
</feature>
<comment type="subcellular location">
    <subcellularLocation>
        <location evidence="1">Membrane</location>
        <topology evidence="1">Multi-pass membrane protein</topology>
    </subcellularLocation>
</comment>
<evidence type="ECO:0000256" key="1">
    <source>
        <dbReference type="ARBA" id="ARBA00004141"/>
    </source>
</evidence>
<dbReference type="GO" id="GO:0005886">
    <property type="term" value="C:plasma membrane"/>
    <property type="evidence" value="ECO:0007669"/>
    <property type="project" value="TreeGrafter"/>
</dbReference>
<evidence type="ECO:0000256" key="2">
    <source>
        <dbReference type="ARBA" id="ARBA00022692"/>
    </source>
</evidence>
<accession>A0A517YP18</accession>
<evidence type="ECO:0000313" key="6">
    <source>
        <dbReference type="EMBL" id="QDU31966.1"/>
    </source>
</evidence>
<keyword evidence="2 5" id="KW-0812">Transmembrane</keyword>
<evidence type="ECO:0000256" key="4">
    <source>
        <dbReference type="ARBA" id="ARBA00023136"/>
    </source>
</evidence>
<dbReference type="Proteomes" id="UP000315017">
    <property type="component" value="Chromosome"/>
</dbReference>
<evidence type="ECO:0000256" key="5">
    <source>
        <dbReference type="SAM" id="Phobius"/>
    </source>
</evidence>
<protein>
    <submittedName>
        <fullName evidence="6">Manganese transport protein MntH</fullName>
    </submittedName>
</protein>
<feature type="transmembrane region" description="Helical" evidence="5">
    <location>
        <begin position="55"/>
        <end position="73"/>
    </location>
</feature>
<keyword evidence="7" id="KW-1185">Reference proteome</keyword>
<dbReference type="KEGG" id="aagg:ETAA8_71280"/>
<dbReference type="GO" id="GO:0034755">
    <property type="term" value="P:iron ion transmembrane transport"/>
    <property type="evidence" value="ECO:0007669"/>
    <property type="project" value="TreeGrafter"/>
</dbReference>
<feature type="transmembrane region" description="Helical" evidence="5">
    <location>
        <begin position="504"/>
        <end position="522"/>
    </location>
</feature>
<reference evidence="6 7" key="1">
    <citation type="submission" date="2019-02" db="EMBL/GenBank/DDBJ databases">
        <title>Deep-cultivation of Planctomycetes and their phenomic and genomic characterization uncovers novel biology.</title>
        <authorList>
            <person name="Wiegand S."/>
            <person name="Jogler M."/>
            <person name="Boedeker C."/>
            <person name="Pinto D."/>
            <person name="Vollmers J."/>
            <person name="Rivas-Marin E."/>
            <person name="Kohn T."/>
            <person name="Peeters S.H."/>
            <person name="Heuer A."/>
            <person name="Rast P."/>
            <person name="Oberbeckmann S."/>
            <person name="Bunk B."/>
            <person name="Jeske O."/>
            <person name="Meyerdierks A."/>
            <person name="Storesund J.E."/>
            <person name="Kallscheuer N."/>
            <person name="Luecker S."/>
            <person name="Lage O.M."/>
            <person name="Pohl T."/>
            <person name="Merkel B.J."/>
            <person name="Hornburger P."/>
            <person name="Mueller R.-W."/>
            <person name="Bruemmer F."/>
            <person name="Labrenz M."/>
            <person name="Spormann A.M."/>
            <person name="Op den Camp H."/>
            <person name="Overmann J."/>
            <person name="Amann R."/>
            <person name="Jetten M.S.M."/>
            <person name="Mascher T."/>
            <person name="Medema M.H."/>
            <person name="Devos D.P."/>
            <person name="Kaster A.-K."/>
            <person name="Ovreas L."/>
            <person name="Rohde M."/>
            <person name="Galperin M.Y."/>
            <person name="Jogler C."/>
        </authorList>
    </citation>
    <scope>NUCLEOTIDE SEQUENCE [LARGE SCALE GENOMIC DNA]</scope>
    <source>
        <strain evidence="6 7">ETA_A8</strain>
    </source>
</reference>
<dbReference type="EMBL" id="CP036274">
    <property type="protein sequence ID" value="QDU31966.1"/>
    <property type="molecule type" value="Genomic_DNA"/>
</dbReference>
<gene>
    <name evidence="6" type="ORF">ETAA8_71280</name>
</gene>
<feature type="transmembrane region" description="Helical" evidence="5">
    <location>
        <begin position="237"/>
        <end position="260"/>
    </location>
</feature>
<dbReference type="RefSeq" id="WP_238397639.1">
    <property type="nucleotide sequence ID" value="NZ_CP036274.1"/>
</dbReference>
<feature type="transmembrane region" description="Helical" evidence="5">
    <location>
        <begin position="108"/>
        <end position="129"/>
    </location>
</feature>
<dbReference type="AlphaFoldDB" id="A0A517YP18"/>
<dbReference type="GO" id="GO:0015086">
    <property type="term" value="F:cadmium ion transmembrane transporter activity"/>
    <property type="evidence" value="ECO:0007669"/>
    <property type="project" value="TreeGrafter"/>
</dbReference>
<evidence type="ECO:0000313" key="7">
    <source>
        <dbReference type="Proteomes" id="UP000315017"/>
    </source>
</evidence>
<dbReference type="PANTHER" id="PTHR11706">
    <property type="entry name" value="SOLUTE CARRIER PROTEIN FAMILY 11 MEMBER"/>
    <property type="match status" value="1"/>
</dbReference>